<evidence type="ECO:0000313" key="3">
    <source>
        <dbReference type="Proteomes" id="UP001501474"/>
    </source>
</evidence>
<sequence length="221" mass="24185">MSGGRVSGRVKGNAAVGHCLEMSTGDMRTVVRLLTAVERTEQQERTLARVRTECERTDARFREQGIDLDVSISRALDELIDGTPSTDPCPAYSYAFYQAVAAHFSDPTDLGAWRRPSWFRAMDDELARHGVPSDLLPGTFLFRGPPLRLPHPGDVVPAIGTLPAGRAAALADAYARVLDRLDPEFRGPARRLADALRAEAREGGSARTAGTNPDTLLFWFH</sequence>
<evidence type="ECO:0000259" key="1">
    <source>
        <dbReference type="Pfam" id="PF24740"/>
    </source>
</evidence>
<feature type="domain" description="DUF7691" evidence="1">
    <location>
        <begin position="17"/>
        <end position="219"/>
    </location>
</feature>
<dbReference type="Pfam" id="PF24740">
    <property type="entry name" value="DUF7691"/>
    <property type="match status" value="1"/>
</dbReference>
<organism evidence="2 3">
    <name type="scientific">Streptomyces indiaensis</name>
    <dbReference type="NCBI Taxonomy" id="284033"/>
    <lineage>
        <taxon>Bacteria</taxon>
        <taxon>Bacillati</taxon>
        <taxon>Actinomycetota</taxon>
        <taxon>Actinomycetes</taxon>
        <taxon>Kitasatosporales</taxon>
        <taxon>Streptomycetaceae</taxon>
        <taxon>Streptomyces</taxon>
    </lineage>
</organism>
<dbReference type="InterPro" id="IPR056108">
    <property type="entry name" value="DUF7691"/>
</dbReference>
<dbReference type="EMBL" id="BAAART010000113">
    <property type="protein sequence ID" value="GAA2247274.1"/>
    <property type="molecule type" value="Genomic_DNA"/>
</dbReference>
<accession>A0ABP5QY98</accession>
<name>A0ABP5QY98_9ACTN</name>
<proteinExistence type="predicted"/>
<dbReference type="Proteomes" id="UP001501474">
    <property type="component" value="Unassembled WGS sequence"/>
</dbReference>
<protein>
    <recommendedName>
        <fullName evidence="1">DUF7691 domain-containing protein</fullName>
    </recommendedName>
</protein>
<reference evidence="3" key="1">
    <citation type="journal article" date="2019" name="Int. J. Syst. Evol. Microbiol.">
        <title>The Global Catalogue of Microorganisms (GCM) 10K type strain sequencing project: providing services to taxonomists for standard genome sequencing and annotation.</title>
        <authorList>
            <consortium name="The Broad Institute Genomics Platform"/>
            <consortium name="The Broad Institute Genome Sequencing Center for Infectious Disease"/>
            <person name="Wu L."/>
            <person name="Ma J."/>
        </authorList>
    </citation>
    <scope>NUCLEOTIDE SEQUENCE [LARGE SCALE GENOMIC DNA]</scope>
    <source>
        <strain evidence="3">JCM 3053</strain>
    </source>
</reference>
<comment type="caution">
    <text evidence="2">The sequence shown here is derived from an EMBL/GenBank/DDBJ whole genome shotgun (WGS) entry which is preliminary data.</text>
</comment>
<keyword evidence="3" id="KW-1185">Reference proteome</keyword>
<evidence type="ECO:0000313" key="2">
    <source>
        <dbReference type="EMBL" id="GAA2247274.1"/>
    </source>
</evidence>
<gene>
    <name evidence="2" type="ORF">GCM10010104_49650</name>
</gene>